<dbReference type="EMBL" id="PKSL01000118">
    <property type="protein sequence ID" value="POW03911.1"/>
    <property type="molecule type" value="Genomic_DNA"/>
</dbReference>
<proteinExistence type="predicted"/>
<dbReference type="AlphaFoldDB" id="A0A2S4V337"/>
<feature type="region of interest" description="Disordered" evidence="1">
    <location>
        <begin position="358"/>
        <end position="397"/>
    </location>
</feature>
<organism evidence="2 3">
    <name type="scientific">Puccinia striiformis</name>
    <dbReference type="NCBI Taxonomy" id="27350"/>
    <lineage>
        <taxon>Eukaryota</taxon>
        <taxon>Fungi</taxon>
        <taxon>Dikarya</taxon>
        <taxon>Basidiomycota</taxon>
        <taxon>Pucciniomycotina</taxon>
        <taxon>Pucciniomycetes</taxon>
        <taxon>Pucciniales</taxon>
        <taxon>Pucciniaceae</taxon>
        <taxon>Puccinia</taxon>
    </lineage>
</organism>
<dbReference type="VEuPathDB" id="FungiDB:PSHT_14920"/>
<protein>
    <submittedName>
        <fullName evidence="2">Uncharacterized protein</fullName>
    </submittedName>
</protein>
<sequence length="397" mass="44753">VLGQTEGGVNCPSIQIKALRGVIEDDFQTRTSSMANKSPPVRLSSEQKIDIIKQILKSLQKGPRIATRISRNMWDDVMSSLNYVANIYITHGKILKKQPSSLLIKDINLIVEPHDDESDQPDTMMADIAPARHNPTLPPAQVDPTPESNKAMIIIVALCIIREAKGSSEEINRLFDELLNHPETGTTNAPTTYYKRHEHTQTEIHNILLSLPHEMIPLDIHTAVVNELERVTTTKGLYTPNRVSFIEFESLRGMSHSKLNNTQITPFPNHHLLKDLVPNQAPDDQFCEAEKLKKYRASLKKGLTLVQPRHKPNGTYHIRHTRTGKIKKNDLLPLSKQNRPTIVLSSDDECMEEASKIINNQARPQVISRDGHSTSDDEQSSTCFEEGDTIEQLQKKL</sequence>
<evidence type="ECO:0000313" key="3">
    <source>
        <dbReference type="Proteomes" id="UP000239156"/>
    </source>
</evidence>
<keyword evidence="3" id="KW-1185">Reference proteome</keyword>
<reference evidence="2" key="1">
    <citation type="submission" date="2017-12" db="EMBL/GenBank/DDBJ databases">
        <title>Gene loss provides genomic basis for host adaptation in cereal stripe rust fungi.</title>
        <authorList>
            <person name="Xia C."/>
        </authorList>
    </citation>
    <scope>NUCLEOTIDE SEQUENCE [LARGE SCALE GENOMIC DNA]</scope>
    <source>
        <strain evidence="2">93-210</strain>
    </source>
</reference>
<dbReference type="VEuPathDB" id="FungiDB:PSTT_10775"/>
<name>A0A2S4V337_9BASI</name>
<accession>A0A2S4V337</accession>
<comment type="caution">
    <text evidence="2">The sequence shown here is derived from an EMBL/GenBank/DDBJ whole genome shotgun (WGS) entry which is preliminary data.</text>
</comment>
<gene>
    <name evidence="2" type="ORF">PSTT_10775</name>
</gene>
<dbReference type="Proteomes" id="UP000239156">
    <property type="component" value="Unassembled WGS sequence"/>
</dbReference>
<feature type="non-terminal residue" evidence="2">
    <location>
        <position position="1"/>
    </location>
</feature>
<evidence type="ECO:0000256" key="1">
    <source>
        <dbReference type="SAM" id="MobiDB-lite"/>
    </source>
</evidence>
<evidence type="ECO:0000313" key="2">
    <source>
        <dbReference type="EMBL" id="POW03911.1"/>
    </source>
</evidence>